<evidence type="ECO:0008006" key="5">
    <source>
        <dbReference type="Google" id="ProtNLM"/>
    </source>
</evidence>
<dbReference type="GO" id="GO:0009244">
    <property type="term" value="P:lipopolysaccharide core region biosynthetic process"/>
    <property type="evidence" value="ECO:0007669"/>
    <property type="project" value="TreeGrafter"/>
</dbReference>
<dbReference type="GO" id="GO:0008713">
    <property type="term" value="F:ADP-heptose-lipopolysaccharide heptosyltransferase activity"/>
    <property type="evidence" value="ECO:0007669"/>
    <property type="project" value="TreeGrafter"/>
</dbReference>
<dbReference type="GO" id="GO:0005829">
    <property type="term" value="C:cytosol"/>
    <property type="evidence" value="ECO:0007669"/>
    <property type="project" value="TreeGrafter"/>
</dbReference>
<dbReference type="PANTHER" id="PTHR30160">
    <property type="entry name" value="TETRAACYLDISACCHARIDE 4'-KINASE-RELATED"/>
    <property type="match status" value="1"/>
</dbReference>
<reference evidence="3 4" key="1">
    <citation type="submission" date="2018-08" db="EMBL/GenBank/DDBJ databases">
        <title>A genome reference for cultivated species of the human gut microbiota.</title>
        <authorList>
            <person name="Zou Y."/>
            <person name="Xue W."/>
            <person name="Luo G."/>
        </authorList>
    </citation>
    <scope>NUCLEOTIDE SEQUENCE [LARGE SCALE GENOMIC DNA]</scope>
    <source>
        <strain evidence="3 4">AF26-4BH</strain>
    </source>
</reference>
<evidence type="ECO:0000256" key="1">
    <source>
        <dbReference type="ARBA" id="ARBA00022676"/>
    </source>
</evidence>
<keyword evidence="1" id="KW-0328">Glycosyltransferase</keyword>
<dbReference type="SUPFAM" id="SSF53756">
    <property type="entry name" value="UDP-Glycosyltransferase/glycogen phosphorylase"/>
    <property type="match status" value="1"/>
</dbReference>
<dbReference type="AlphaFoldDB" id="A0A3E3IY46"/>
<dbReference type="Pfam" id="PF01075">
    <property type="entry name" value="Glyco_transf_9"/>
    <property type="match status" value="1"/>
</dbReference>
<comment type="caution">
    <text evidence="3">The sequence shown here is derived from an EMBL/GenBank/DDBJ whole genome shotgun (WGS) entry which is preliminary data.</text>
</comment>
<dbReference type="Gene3D" id="3.40.50.2000">
    <property type="entry name" value="Glycogen Phosphorylase B"/>
    <property type="match status" value="1"/>
</dbReference>
<name>A0A3E3IY46_9FIRM</name>
<dbReference type="InterPro" id="IPR002201">
    <property type="entry name" value="Glyco_trans_9"/>
</dbReference>
<dbReference type="OrthoDB" id="9797795at2"/>
<dbReference type="CDD" id="cd03789">
    <property type="entry name" value="GT9_LPS_heptosyltransferase"/>
    <property type="match status" value="1"/>
</dbReference>
<accession>A0A3E3IY46</accession>
<organism evidence="3 4">
    <name type="scientific">Eisenbergiella massiliensis</name>
    <dbReference type="NCBI Taxonomy" id="1720294"/>
    <lineage>
        <taxon>Bacteria</taxon>
        <taxon>Bacillati</taxon>
        <taxon>Bacillota</taxon>
        <taxon>Clostridia</taxon>
        <taxon>Lachnospirales</taxon>
        <taxon>Lachnospiraceae</taxon>
        <taxon>Eisenbergiella</taxon>
    </lineage>
</organism>
<evidence type="ECO:0000313" key="3">
    <source>
        <dbReference type="EMBL" id="RGE71955.1"/>
    </source>
</evidence>
<dbReference type="EMBL" id="QVLU01000008">
    <property type="protein sequence ID" value="RGE71955.1"/>
    <property type="molecule type" value="Genomic_DNA"/>
</dbReference>
<keyword evidence="2" id="KW-0808">Transferase</keyword>
<dbReference type="RefSeq" id="WP_025488879.1">
    <property type="nucleotide sequence ID" value="NZ_JALETP010000321.1"/>
</dbReference>
<dbReference type="InterPro" id="IPR051199">
    <property type="entry name" value="LPS_LOS_Heptosyltrfase"/>
</dbReference>
<evidence type="ECO:0000256" key="2">
    <source>
        <dbReference type="ARBA" id="ARBA00022679"/>
    </source>
</evidence>
<gene>
    <name evidence="3" type="ORF">DWY69_10810</name>
</gene>
<proteinExistence type="predicted"/>
<sequence>MIINKRKIINLEYCVFSILFGKKRIKANNDVVFIPFFGRLGDMVMFLSTLQELKKLFVNKMRKKIVLGCRKEVWSLLQSINAEQDLCFFELHRENLDISINYFFDRVMAAQKIKPSCILHIRENAVIEDLFIHAIPADEKIIYRSFAIEHEGRASRFFSGNTYTKEMVPHDNMDQLTCYADMMRKLGLKSIKSRIPLLPEVGTINGIIHGKYVCICPGASVENKCWPSERYARVLDYITERLPYQIVFCGGKDDQYISACIIKKMKNSDIVLDMTGKTAIADWIALIRNAEFVLTNESGAVHIAASNQVQAICIGEQKYSDKWLPYRPEEIRENDKIPIVVRGPRLNCEFCAARNFKRDAECIQCYQKNGVIRCVFEVKTEDVIQAVDEVIISLKQK</sequence>
<dbReference type="Proteomes" id="UP000261166">
    <property type="component" value="Unassembled WGS sequence"/>
</dbReference>
<evidence type="ECO:0000313" key="4">
    <source>
        <dbReference type="Proteomes" id="UP000261166"/>
    </source>
</evidence>
<protein>
    <recommendedName>
        <fullName evidence="5">Glycosyltransferase family 9 protein</fullName>
    </recommendedName>
</protein>